<reference evidence="2 4" key="2">
    <citation type="submission" date="2013-03" db="EMBL/GenBank/DDBJ databases">
        <title>The Genome Sequence of Enterococcus gilvus ATCC BAA-350 (PacBio/Illumina hybrid assembly).</title>
        <authorList>
            <consortium name="The Broad Institute Genomics Platform"/>
            <consortium name="The Broad Institute Genome Sequencing Center for Infectious Disease"/>
            <person name="Earl A."/>
            <person name="Russ C."/>
            <person name="Gilmore M."/>
            <person name="Surin D."/>
            <person name="Walker B."/>
            <person name="Young S."/>
            <person name="Zeng Q."/>
            <person name="Gargeya S."/>
            <person name="Fitzgerald M."/>
            <person name="Haas B."/>
            <person name="Abouelleil A."/>
            <person name="Allen A.W."/>
            <person name="Alvarado L."/>
            <person name="Arachchi H.M."/>
            <person name="Berlin A.M."/>
            <person name="Chapman S.B."/>
            <person name="Gainer-Dewar J."/>
            <person name="Goldberg J."/>
            <person name="Griggs A."/>
            <person name="Gujja S."/>
            <person name="Hansen M."/>
            <person name="Howarth C."/>
            <person name="Imamovic A."/>
            <person name="Ireland A."/>
            <person name="Larimer J."/>
            <person name="McCowan C."/>
            <person name="Murphy C."/>
            <person name="Pearson M."/>
            <person name="Poon T.W."/>
            <person name="Priest M."/>
            <person name="Roberts A."/>
            <person name="Saif S."/>
            <person name="Shea T."/>
            <person name="Sisk P."/>
            <person name="Sykes S."/>
            <person name="Wortman J."/>
            <person name="Nusbaum C."/>
            <person name="Birren B."/>
        </authorList>
    </citation>
    <scope>NUCLEOTIDE SEQUENCE [LARGE SCALE GENOMIC DNA]</scope>
    <source>
        <strain evidence="2 4">ATCC BAA-350</strain>
    </source>
</reference>
<evidence type="ECO:0000313" key="2">
    <source>
        <dbReference type="EMBL" id="EOW77209.1"/>
    </source>
</evidence>
<dbReference type="RefSeq" id="WP_010782468.1">
    <property type="nucleotide sequence ID" value="NZ_ASWH01000005.1"/>
</dbReference>
<evidence type="ECO:0000313" key="3">
    <source>
        <dbReference type="Proteomes" id="UP000013750"/>
    </source>
</evidence>
<dbReference type="eggNOG" id="ENOG5032IUD">
    <property type="taxonomic scope" value="Bacteria"/>
</dbReference>
<gene>
    <name evidence="2" type="ORF">I592_04185</name>
    <name evidence="1" type="ORF">UKC_04155</name>
</gene>
<dbReference type="Proteomes" id="UP000014160">
    <property type="component" value="Unassembled WGS sequence"/>
</dbReference>
<dbReference type="HOGENOM" id="CLU_152451_0_0_9"/>
<proteinExistence type="predicted"/>
<sequence>MTKESYSTKTNNALIHVDFQTKHQVYNSLEAWRKGLFTELEEHGYTISLPDYIFPSKLVSHSGNLFELNVEIQKMRTGDSVVLFRNTHYEIVFDRISAEKTLLTYRSLLGGLDRALLEHKLEPEKNIIEKYFNQMKEMFCD</sequence>
<accession>R2V101</accession>
<reference evidence="1 3" key="1">
    <citation type="submission" date="2013-02" db="EMBL/GenBank/DDBJ databases">
        <title>The Genome Sequence of Enterococcus gilvus ATCC BAA-350.</title>
        <authorList>
            <consortium name="The Broad Institute Genome Sequencing Platform"/>
            <consortium name="The Broad Institute Genome Sequencing Center for Infectious Disease"/>
            <person name="Earl A.M."/>
            <person name="Gilmore M.S."/>
            <person name="Lebreton F."/>
            <person name="Walker B."/>
            <person name="Young S.K."/>
            <person name="Zeng Q."/>
            <person name="Gargeya S."/>
            <person name="Fitzgerald M."/>
            <person name="Haas B."/>
            <person name="Abouelleil A."/>
            <person name="Alvarado L."/>
            <person name="Arachchi H.M."/>
            <person name="Berlin A.M."/>
            <person name="Chapman S.B."/>
            <person name="Dewar J."/>
            <person name="Goldberg J."/>
            <person name="Griggs A."/>
            <person name="Gujja S."/>
            <person name="Hansen M."/>
            <person name="Howarth C."/>
            <person name="Imamovic A."/>
            <person name="Larimer J."/>
            <person name="McCowan C."/>
            <person name="Murphy C."/>
            <person name="Neiman D."/>
            <person name="Pearson M."/>
            <person name="Priest M."/>
            <person name="Roberts A."/>
            <person name="Saif S."/>
            <person name="Shea T."/>
            <person name="Sisk P."/>
            <person name="Sykes S."/>
            <person name="Wortman J."/>
            <person name="Nusbaum C."/>
            <person name="Birren B."/>
        </authorList>
    </citation>
    <scope>NUCLEOTIDE SEQUENCE [LARGE SCALE GENOMIC DNA]</scope>
    <source>
        <strain evidence="1 3">ATCC BAA-350</strain>
    </source>
</reference>
<protein>
    <submittedName>
        <fullName evidence="1">Uncharacterized protein</fullName>
    </submittedName>
</protein>
<dbReference type="Proteomes" id="UP000013750">
    <property type="component" value="Unassembled WGS sequence"/>
</dbReference>
<keyword evidence="4" id="KW-1185">Reference proteome</keyword>
<organism evidence="1 3">
    <name type="scientific">Enterococcus gilvus ATCC BAA-350</name>
    <dbReference type="NCBI Taxonomy" id="1158614"/>
    <lineage>
        <taxon>Bacteria</taxon>
        <taxon>Bacillati</taxon>
        <taxon>Bacillota</taxon>
        <taxon>Bacilli</taxon>
        <taxon>Lactobacillales</taxon>
        <taxon>Enterococcaceae</taxon>
        <taxon>Enterococcus</taxon>
    </lineage>
</organism>
<comment type="caution">
    <text evidence="1">The sequence shown here is derived from an EMBL/GenBank/DDBJ whole genome shotgun (WGS) entry which is preliminary data.</text>
</comment>
<name>R2V101_9ENTE</name>
<dbReference type="AlphaFoldDB" id="R2V101"/>
<evidence type="ECO:0000313" key="1">
    <source>
        <dbReference type="EMBL" id="EOI51480.1"/>
    </source>
</evidence>
<dbReference type="EMBL" id="ASWH01000005">
    <property type="protein sequence ID" value="EOW77209.1"/>
    <property type="molecule type" value="Genomic_DNA"/>
</dbReference>
<evidence type="ECO:0000313" key="4">
    <source>
        <dbReference type="Proteomes" id="UP000014160"/>
    </source>
</evidence>
<dbReference type="EMBL" id="AJDQ01000034">
    <property type="protein sequence ID" value="EOI51480.1"/>
    <property type="molecule type" value="Genomic_DNA"/>
</dbReference>
<dbReference type="PATRIC" id="fig|1158614.3.peg.4128"/>